<dbReference type="SUPFAM" id="SSF140996">
    <property type="entry name" value="Hermes dimerisation domain"/>
    <property type="match status" value="1"/>
</dbReference>
<comment type="subcellular location">
    <subcellularLocation>
        <location evidence="1">Nucleus</location>
    </subcellularLocation>
</comment>
<gene>
    <name evidence="6" type="ORF">MEUPH1_LOCUS13151</name>
</gene>
<dbReference type="Proteomes" id="UP001160148">
    <property type="component" value="Unassembled WGS sequence"/>
</dbReference>
<evidence type="ECO:0008006" key="8">
    <source>
        <dbReference type="Google" id="ProtNLM"/>
    </source>
</evidence>
<evidence type="ECO:0000256" key="3">
    <source>
        <dbReference type="ARBA" id="ARBA00022771"/>
    </source>
</evidence>
<dbReference type="GO" id="GO:0008270">
    <property type="term" value="F:zinc ion binding"/>
    <property type="evidence" value="ECO:0007669"/>
    <property type="project" value="UniProtKB-KW"/>
</dbReference>
<keyword evidence="3" id="KW-0863">Zinc-finger</keyword>
<keyword evidence="4" id="KW-0862">Zinc</keyword>
<accession>A0AAV0WNY9</accession>
<evidence type="ECO:0000313" key="6">
    <source>
        <dbReference type="EMBL" id="CAI6357533.1"/>
    </source>
</evidence>
<proteinExistence type="predicted"/>
<dbReference type="AlphaFoldDB" id="A0AAV0WNY9"/>
<evidence type="ECO:0000256" key="1">
    <source>
        <dbReference type="ARBA" id="ARBA00004123"/>
    </source>
</evidence>
<comment type="caution">
    <text evidence="6">The sequence shown here is derived from an EMBL/GenBank/DDBJ whole genome shotgun (WGS) entry which is preliminary data.</text>
</comment>
<evidence type="ECO:0000256" key="2">
    <source>
        <dbReference type="ARBA" id="ARBA00022723"/>
    </source>
</evidence>
<keyword evidence="5" id="KW-0539">Nucleus</keyword>
<dbReference type="PANTHER" id="PTHR46481:SF10">
    <property type="entry name" value="ZINC FINGER BED DOMAIN-CONTAINING PROTEIN 39"/>
    <property type="match status" value="1"/>
</dbReference>
<protein>
    <recommendedName>
        <fullName evidence="8">Transposase</fullName>
    </recommendedName>
</protein>
<evidence type="ECO:0000256" key="4">
    <source>
        <dbReference type="ARBA" id="ARBA00022833"/>
    </source>
</evidence>
<organism evidence="6 7">
    <name type="scientific">Macrosiphum euphorbiae</name>
    <name type="common">potato aphid</name>
    <dbReference type="NCBI Taxonomy" id="13131"/>
    <lineage>
        <taxon>Eukaryota</taxon>
        <taxon>Metazoa</taxon>
        <taxon>Ecdysozoa</taxon>
        <taxon>Arthropoda</taxon>
        <taxon>Hexapoda</taxon>
        <taxon>Insecta</taxon>
        <taxon>Pterygota</taxon>
        <taxon>Neoptera</taxon>
        <taxon>Paraneoptera</taxon>
        <taxon>Hemiptera</taxon>
        <taxon>Sternorrhyncha</taxon>
        <taxon>Aphidomorpha</taxon>
        <taxon>Aphidoidea</taxon>
        <taxon>Aphididae</taxon>
        <taxon>Macrosiphini</taxon>
        <taxon>Macrosiphum</taxon>
    </lineage>
</organism>
<keyword evidence="2" id="KW-0479">Metal-binding</keyword>
<evidence type="ECO:0000313" key="7">
    <source>
        <dbReference type="Proteomes" id="UP001160148"/>
    </source>
</evidence>
<sequence length="101" mass="11557">MFESFSDIKSYDRFGHKTRSITNALTFMIANDNMPLSTTENKGFKYLMQKAAPMYKLPSRNTTTNLIKSKYEVLSNLIKSKLSVIDYLTLTSDIWTGTINT</sequence>
<dbReference type="EMBL" id="CARXXK010000002">
    <property type="protein sequence ID" value="CAI6357533.1"/>
    <property type="molecule type" value="Genomic_DNA"/>
</dbReference>
<keyword evidence="7" id="KW-1185">Reference proteome</keyword>
<dbReference type="GO" id="GO:0005634">
    <property type="term" value="C:nucleus"/>
    <property type="evidence" value="ECO:0007669"/>
    <property type="project" value="UniProtKB-SubCell"/>
</dbReference>
<dbReference type="InterPro" id="IPR052035">
    <property type="entry name" value="ZnF_BED_domain_contain"/>
</dbReference>
<evidence type="ECO:0000256" key="5">
    <source>
        <dbReference type="ARBA" id="ARBA00023242"/>
    </source>
</evidence>
<reference evidence="6 7" key="1">
    <citation type="submission" date="2023-01" db="EMBL/GenBank/DDBJ databases">
        <authorList>
            <person name="Whitehead M."/>
        </authorList>
    </citation>
    <scope>NUCLEOTIDE SEQUENCE [LARGE SCALE GENOMIC DNA]</scope>
</reference>
<name>A0AAV0WNY9_9HEMI</name>
<dbReference type="PANTHER" id="PTHR46481">
    <property type="entry name" value="ZINC FINGER BED DOMAIN-CONTAINING PROTEIN 4"/>
    <property type="match status" value="1"/>
</dbReference>